<dbReference type="AlphaFoldDB" id="A0A516G794"/>
<gene>
    <name evidence="5" type="ORF">FNH13_02770</name>
</gene>
<evidence type="ECO:0000256" key="1">
    <source>
        <dbReference type="ARBA" id="ARBA00022741"/>
    </source>
</evidence>
<dbReference type="PANTHER" id="PTHR42749:SF1">
    <property type="entry name" value="CELL SHAPE-DETERMINING PROTEIN MREB"/>
    <property type="match status" value="1"/>
</dbReference>
<evidence type="ECO:0000313" key="6">
    <source>
        <dbReference type="Proteomes" id="UP000315395"/>
    </source>
</evidence>
<organism evidence="5 6">
    <name type="scientific">Ornithinimicrobium ciconiae</name>
    <dbReference type="NCBI Taxonomy" id="2594265"/>
    <lineage>
        <taxon>Bacteria</taxon>
        <taxon>Bacillati</taxon>
        <taxon>Actinomycetota</taxon>
        <taxon>Actinomycetes</taxon>
        <taxon>Micrococcales</taxon>
        <taxon>Ornithinimicrobiaceae</taxon>
        <taxon>Ornithinimicrobium</taxon>
    </lineage>
</organism>
<name>A0A516G794_9MICO</name>
<evidence type="ECO:0000256" key="2">
    <source>
        <dbReference type="ARBA" id="ARBA00022840"/>
    </source>
</evidence>
<evidence type="ECO:0000313" key="5">
    <source>
        <dbReference type="EMBL" id="QDO87389.1"/>
    </source>
</evidence>
<proteinExistence type="predicted"/>
<dbReference type="PANTHER" id="PTHR42749">
    <property type="entry name" value="CELL SHAPE-DETERMINING PROTEIN MREB"/>
    <property type="match status" value="1"/>
</dbReference>
<dbReference type="KEGG" id="orz:FNH13_02770"/>
<feature type="compositionally biased region" description="Polar residues" evidence="4">
    <location>
        <begin position="446"/>
        <end position="457"/>
    </location>
</feature>
<feature type="region of interest" description="Disordered" evidence="4">
    <location>
        <begin position="440"/>
        <end position="460"/>
    </location>
</feature>
<feature type="compositionally biased region" description="Polar residues" evidence="4">
    <location>
        <begin position="380"/>
        <end position="402"/>
    </location>
</feature>
<keyword evidence="3" id="KW-0143">Chaperone</keyword>
<dbReference type="SUPFAM" id="SSF53067">
    <property type="entry name" value="Actin-like ATPase domain"/>
    <property type="match status" value="2"/>
</dbReference>
<sequence length="603" mass="63821">MEGQARTGWRLAIDFGTTNTAAAVEHMGQVHPLRLSASSHLMPSAVLVTDGDIRTGSAATRGAAIHPAGYEPTPKRRLIEEQILLDGDLIQPVKLVAAILRKVYEHALADADQVPPTEVVLTHPQAWHAHRIGLLRAAAEQADIPADRLRLVSEPLATAWYYSAGDPLPAGAYLAVLDLGGGTSDAALLRYVVEAGTGRYEVVDSDGIDPLGGHDFDSRLETWAQNQMCQDGPPDLLAELEHPRQTRARLTLREDVRAAKESLSENQSETIGVMAGTQEWVGVVTRNEYEELVAVDIDRAVGLVLNLLRDLPGAPEVHRLYLTGGSSMTPLLQRRLEEVLPGRIGTRGDRKQVTALGALHVPAVSAPRPPAPLPPPVPHSTDSGPAQHTVPSQPTDGGQPTGPNHEAHAGAGRNTTRTVMAVGGVVAAVAATVAAFLTLGSDDSEPNSPGDTPTSGAPRSDAVIATAADMERLIADHQLALRSSCVEVDLADLPQDDGEVVVLECSDPLTDSPAMLHLSSFASVADTAAAFDSQIQVFDDQGALPLSERASWGDGVSQGHESSSAATFSWTDESTMTLSVLASADLSAADLYVHWLDYPDYSP</sequence>
<accession>A0A516G794</accession>
<evidence type="ECO:0000256" key="3">
    <source>
        <dbReference type="ARBA" id="ARBA00023186"/>
    </source>
</evidence>
<keyword evidence="1" id="KW-0547">Nucleotide-binding</keyword>
<dbReference type="GO" id="GO:0005524">
    <property type="term" value="F:ATP binding"/>
    <property type="evidence" value="ECO:0007669"/>
    <property type="project" value="UniProtKB-KW"/>
</dbReference>
<keyword evidence="2" id="KW-0067">ATP-binding</keyword>
<dbReference type="RefSeq" id="WP_143782047.1">
    <property type="nucleotide sequence ID" value="NZ_CP041616.1"/>
</dbReference>
<dbReference type="EMBL" id="CP041616">
    <property type="protein sequence ID" value="QDO87389.1"/>
    <property type="molecule type" value="Genomic_DNA"/>
</dbReference>
<feature type="compositionally biased region" description="Pro residues" evidence="4">
    <location>
        <begin position="367"/>
        <end position="378"/>
    </location>
</feature>
<protein>
    <submittedName>
        <fullName evidence="5">Hsp70 family protein</fullName>
    </submittedName>
</protein>
<evidence type="ECO:0000256" key="4">
    <source>
        <dbReference type="SAM" id="MobiDB-lite"/>
    </source>
</evidence>
<dbReference type="OrthoDB" id="9766019at2"/>
<dbReference type="GO" id="GO:0140662">
    <property type="term" value="F:ATP-dependent protein folding chaperone"/>
    <property type="evidence" value="ECO:0007669"/>
    <property type="project" value="InterPro"/>
</dbReference>
<dbReference type="InterPro" id="IPR013126">
    <property type="entry name" value="Hsp_70_fam"/>
</dbReference>
<dbReference type="Gene3D" id="3.90.640.10">
    <property type="entry name" value="Actin, Chain A, domain 4"/>
    <property type="match status" value="1"/>
</dbReference>
<reference evidence="5 6" key="1">
    <citation type="submission" date="2019-07" db="EMBL/GenBank/DDBJ databases">
        <title>complete genome sequencing of Ornithinimicrobium sp. H23M54.</title>
        <authorList>
            <person name="Bae J.-W."/>
            <person name="Lee S.-Y."/>
        </authorList>
    </citation>
    <scope>NUCLEOTIDE SEQUENCE [LARGE SCALE GENOMIC DNA]</scope>
    <source>
        <strain evidence="5 6">H23M54</strain>
    </source>
</reference>
<keyword evidence="6" id="KW-1185">Reference proteome</keyword>
<dbReference type="Pfam" id="PF00012">
    <property type="entry name" value="HSP70"/>
    <property type="match status" value="1"/>
</dbReference>
<feature type="region of interest" description="Disordered" evidence="4">
    <location>
        <begin position="363"/>
        <end position="410"/>
    </location>
</feature>
<dbReference type="Proteomes" id="UP000315395">
    <property type="component" value="Chromosome"/>
</dbReference>
<dbReference type="Gene3D" id="3.30.420.40">
    <property type="match status" value="2"/>
</dbReference>
<dbReference type="InterPro" id="IPR043129">
    <property type="entry name" value="ATPase_NBD"/>
</dbReference>